<evidence type="ECO:0000313" key="11">
    <source>
        <dbReference type="Proteomes" id="UP000194127"/>
    </source>
</evidence>
<evidence type="ECO:0000259" key="9">
    <source>
        <dbReference type="PROSITE" id="PS52019"/>
    </source>
</evidence>
<dbReference type="Gene3D" id="3.10.129.110">
    <property type="entry name" value="Polyketide synthase dehydratase"/>
    <property type="match status" value="1"/>
</dbReference>
<dbReference type="InterPro" id="IPR001227">
    <property type="entry name" value="Ac_transferase_dom_sf"/>
</dbReference>
<dbReference type="SUPFAM" id="SSF52151">
    <property type="entry name" value="FabD/lysophospholipase-like"/>
    <property type="match status" value="1"/>
</dbReference>
<dbReference type="GO" id="GO:0006633">
    <property type="term" value="P:fatty acid biosynthetic process"/>
    <property type="evidence" value="ECO:0007669"/>
    <property type="project" value="InterPro"/>
</dbReference>
<dbReference type="Pfam" id="PF16073">
    <property type="entry name" value="SAT"/>
    <property type="match status" value="1"/>
</dbReference>
<dbReference type="Gene3D" id="3.40.47.10">
    <property type="match status" value="1"/>
</dbReference>
<dbReference type="Pfam" id="PF00550">
    <property type="entry name" value="PP-binding"/>
    <property type="match status" value="1"/>
</dbReference>
<dbReference type="InterPro" id="IPR032088">
    <property type="entry name" value="SAT"/>
</dbReference>
<dbReference type="InterPro" id="IPR014043">
    <property type="entry name" value="Acyl_transferase_dom"/>
</dbReference>
<name>A0A1X6MN39_9APHY</name>
<dbReference type="InterPro" id="IPR016035">
    <property type="entry name" value="Acyl_Trfase/lysoPLipase"/>
</dbReference>
<dbReference type="GO" id="GO:0004315">
    <property type="term" value="F:3-oxoacyl-[acyl-carrier-protein] synthase activity"/>
    <property type="evidence" value="ECO:0007669"/>
    <property type="project" value="InterPro"/>
</dbReference>
<dbReference type="SMART" id="SM00825">
    <property type="entry name" value="PKS_KS"/>
    <property type="match status" value="1"/>
</dbReference>
<dbReference type="OrthoDB" id="329835at2759"/>
<dbReference type="GO" id="GO:0005886">
    <property type="term" value="C:plasma membrane"/>
    <property type="evidence" value="ECO:0007669"/>
    <property type="project" value="TreeGrafter"/>
</dbReference>
<dbReference type="PANTHER" id="PTHR43775:SF37">
    <property type="entry name" value="SI:DKEY-61P9.11"/>
    <property type="match status" value="1"/>
</dbReference>
<feature type="domain" description="PKS/mFAS DH" evidence="9">
    <location>
        <begin position="1288"/>
        <end position="1600"/>
    </location>
</feature>
<keyword evidence="1" id="KW-0596">Phosphopantetheine</keyword>
<dbReference type="GO" id="GO:0005737">
    <property type="term" value="C:cytoplasm"/>
    <property type="evidence" value="ECO:0007669"/>
    <property type="project" value="TreeGrafter"/>
</dbReference>
<keyword evidence="3" id="KW-0808">Transferase</keyword>
<dbReference type="InterPro" id="IPR049551">
    <property type="entry name" value="PKS_DH_C"/>
</dbReference>
<dbReference type="Pfam" id="PF14765">
    <property type="entry name" value="PS-DH"/>
    <property type="match status" value="1"/>
</dbReference>
<dbReference type="Pfam" id="PF00698">
    <property type="entry name" value="Acyl_transf_1"/>
    <property type="match status" value="1"/>
</dbReference>
<sequence>MDHSRRTIFVLDGLGTSAALTSQTVQVALRDAQSPLGHVVLLSCHAALLQEFSSLSADEMKDTGVDIQCLQNPLAVLDVPPSLRTNTLVAIVNLYLTQILRFLAHTEAGHLDARTCGYDNQYEVLGFSTGLLAAAVITTSTDIPTLIFRAVEALRLGFWLGFHSQRFTSAAIKYLSASSDSSPWSLLTFGSSREEMREAIDRYNAEHRNDADVFLTAVTNPICVTISGRPDALCRFRRQYLPETAMSSQFVPIHALYHAGILEQVKADVMRDVARRNVNFPDYEDLRHTLRSSLDGKLLDRTLPSAENSLAEAVVNMILLYPVNFDVVVDTLRSECAAANTLIQLVNLGPDAGLWRSVARGLQGLQVSLTDQSCSAAAQTPSCRAMREQEPIAIVGMAVKFSGAGDVDQLWNLLEKGLNTVSEIPTDRFDVEKYTEKPPGLGRSMRTKYGNFLPDADVFDNSFFRISPREARSMDPQQRTLLHVAYHALEDAGYVPDATSTHNPDTFGCYVGAATNDYVQNLRNDVDVYYSTGTLQAFLSGKISYAFGFGGPSTVVDTACSSSMVAIYQACRALTVGDCRAALAGGVNVISSPDMYMGLDRAHFLSPTGQCRPWDASADGYCRAEGCGMFVLKRLSDAVAENDRILGVIRGIEVNQSGKADSITHPHTDTQMRLYEQLLTSTGICPHEVSVIEAHGTGTQAGDPKELEGLRRVFAAYRTSDNPLHITSVKANIGHAEAASGAASLAKLVLMMHNRTIPATISFKQLNPRIPDLSTDNIRIDTVPVSWDVPDGQRRLAILNNFGAAGSNSALILEEPPVQMPPSSGSPPTTIFIGLSCESEDAAKQLRDTYVRELSDRVHDQSALVDFAYTATARRQLHSYRISAYGSTPEEVCARLHDAPVIRAESQPQKVGFVFSGQGGQYLGMGSGLYDNVPAFRRVVDECHHKLLSWGFPGILDVIRPMPASASDSAGIDDLEMMQTSTFVLECALASLWTSWGLIPDVVVGHSLGEYAALVCAKVLSLDDALWLVAERARLMKTKCMEQQSGMLALRISSKEAMRIMTERFASQELSIACNNSDTDCVVAGASQSLDAFQEYCKQCGHRAIRLSVPLAYHSPAMDPILEDLLKLGRRVKLSPPSVPFLSTLHGVVIGYESGFAITHDYFARHCRQPVLFQEAVQAISGDAHSIRTWIEIGPHPITLPLVQLSIDLRQTHLLPSLRRNVSDYQSLSTALSRIYLLRTTISWRKVFSDLAPSAKLRDLPRYPFAQTRFWVAYEDEHLTAVAADSVPVTLAAALKSASTSTCEDDKIQIDLKCLDELIRGHEVAGVALCPASVYHELAFSAVRLSLVNTGRLDDKSALELEGVIYENALVYAPTAKQTISIVTAQTKDPEGSTWSFNIISSDIDADTSYLSHCSGRLNIRSLAEACSKLSTMQELVERRKPSLRIGSRGTQTFYTQGVYNGKFSRVVKYSESYRAIKVVTVRADGVDAYAIIQAPPPPTKGSYVIHPIFMDTLLHAAGFLLSCNAEDDAFICSQVDKILVLPESISPSGMYGVYSHIGFMSDDLATADVVAVALDGTEGQAVAYMKGVRFRRLKLNILGRILRANAPPASQPTRLSPHTRPQGDSFADHSAQESLPLSPRHSLDKVKEVLSSVLGIPSQSLEEDKDLSRLGLDSLTTIEARYALRSALFVDVPTDVFVRCKTIRQLTQALADRSPLAEPKAEVREQSTNNSLVLDLGQNPQLLQDHGMAGAAPLILIHDGSGLIQLYQRLRGLGRRVWGIYNPAVASGTQWQHGLLEMAAHYVSLIERAVGDGSCIIGGWSFGGVVAFEVARRLLAKGIDVKGLVLIDTPSPLVQCALPDTIIDAVLGARHHATKALDVVREQMRYASRALQEYDPTQSQGNHTSPLNAVILRARDAYPLSEEERRTASFLADRADPAAVAHRWEELLGAVVPVLDIPGNHFTPFEPENVSVVIFAEMCEFADTTSG</sequence>
<dbReference type="PROSITE" id="PS00606">
    <property type="entry name" value="KS3_1"/>
    <property type="match status" value="1"/>
</dbReference>
<dbReference type="InterPro" id="IPR014030">
    <property type="entry name" value="Ketoacyl_synth_N"/>
</dbReference>
<dbReference type="InterPro" id="IPR042104">
    <property type="entry name" value="PKS_dehydratase_sf"/>
</dbReference>
<dbReference type="InterPro" id="IPR018201">
    <property type="entry name" value="Ketoacyl_synth_AS"/>
</dbReference>
<dbReference type="CDD" id="cd00833">
    <property type="entry name" value="PKS"/>
    <property type="match status" value="1"/>
</dbReference>
<dbReference type="InterPro" id="IPR020806">
    <property type="entry name" value="PKS_PP-bd"/>
</dbReference>
<dbReference type="NCBIfam" id="TIGR04532">
    <property type="entry name" value="PT_fungal_PKS"/>
    <property type="match status" value="1"/>
</dbReference>
<dbReference type="GO" id="GO:0004312">
    <property type="term" value="F:fatty acid synthase activity"/>
    <property type="evidence" value="ECO:0007669"/>
    <property type="project" value="TreeGrafter"/>
</dbReference>
<dbReference type="PROSITE" id="PS52019">
    <property type="entry name" value="PKS_MFAS_DH"/>
    <property type="match status" value="1"/>
</dbReference>
<evidence type="ECO:0000259" key="8">
    <source>
        <dbReference type="PROSITE" id="PS52004"/>
    </source>
</evidence>
<gene>
    <name evidence="10" type="ORF">POSPLADRAFT_1155943</name>
</gene>
<keyword evidence="4" id="KW-0843">Virulence</keyword>
<evidence type="ECO:0000256" key="3">
    <source>
        <dbReference type="ARBA" id="ARBA00022679"/>
    </source>
</evidence>
<evidence type="ECO:0000256" key="2">
    <source>
        <dbReference type="ARBA" id="ARBA00022553"/>
    </source>
</evidence>
<dbReference type="InterPro" id="IPR014031">
    <property type="entry name" value="Ketoacyl_synth_C"/>
</dbReference>
<feature type="region of interest" description="N-terminal hotdog fold" evidence="5">
    <location>
        <begin position="1288"/>
        <end position="1425"/>
    </location>
</feature>
<dbReference type="GO" id="GO:0031177">
    <property type="term" value="F:phosphopantetheine binding"/>
    <property type="evidence" value="ECO:0007669"/>
    <property type="project" value="InterPro"/>
</dbReference>
<dbReference type="Pfam" id="PF00109">
    <property type="entry name" value="ketoacyl-synt"/>
    <property type="match status" value="1"/>
</dbReference>
<dbReference type="InterPro" id="IPR049900">
    <property type="entry name" value="PKS_mFAS_DH"/>
</dbReference>
<dbReference type="SUPFAM" id="SSF53901">
    <property type="entry name" value="Thiolase-like"/>
    <property type="match status" value="1"/>
</dbReference>
<dbReference type="Gene3D" id="3.40.50.1820">
    <property type="entry name" value="alpha/beta hydrolase"/>
    <property type="match status" value="1"/>
</dbReference>
<dbReference type="InterPro" id="IPR036736">
    <property type="entry name" value="ACP-like_sf"/>
</dbReference>
<dbReference type="Gene3D" id="3.40.366.10">
    <property type="entry name" value="Malonyl-Coenzyme A Acyl Carrier Protein, domain 2"/>
    <property type="match status" value="3"/>
</dbReference>
<dbReference type="SUPFAM" id="SSF55048">
    <property type="entry name" value="Probable ACP-binding domain of malonyl-CoA ACP transacylase"/>
    <property type="match status" value="1"/>
</dbReference>
<feature type="active site" description="Proton acceptor; for dehydratase activity" evidence="5">
    <location>
        <position position="1322"/>
    </location>
</feature>
<dbReference type="InterPro" id="IPR030918">
    <property type="entry name" value="PT_fungal_PKS"/>
</dbReference>
<dbReference type="InterPro" id="IPR020802">
    <property type="entry name" value="TesA-like"/>
</dbReference>
<dbReference type="InterPro" id="IPR050091">
    <property type="entry name" value="PKS_NRPS_Biosynth_Enz"/>
</dbReference>
<dbReference type="PROSITE" id="PS52004">
    <property type="entry name" value="KS3_2"/>
    <property type="match status" value="1"/>
</dbReference>
<dbReference type="EMBL" id="KZ110607">
    <property type="protein sequence ID" value="OSX57770.1"/>
    <property type="molecule type" value="Genomic_DNA"/>
</dbReference>
<feature type="active site" description="Proton donor; for dehydratase activity" evidence="5">
    <location>
        <position position="1512"/>
    </location>
</feature>
<dbReference type="SMART" id="SM00823">
    <property type="entry name" value="PKS_PP"/>
    <property type="match status" value="1"/>
</dbReference>
<reference evidence="10 11" key="1">
    <citation type="submission" date="2017-04" db="EMBL/GenBank/DDBJ databases">
        <title>Genome Sequence of the Model Brown-Rot Fungus Postia placenta SB12.</title>
        <authorList>
            <consortium name="DOE Joint Genome Institute"/>
            <person name="Gaskell J."/>
            <person name="Kersten P."/>
            <person name="Larrondo L.F."/>
            <person name="Canessa P."/>
            <person name="Martinez D."/>
            <person name="Hibbett D."/>
            <person name="Schmoll M."/>
            <person name="Kubicek C.P."/>
            <person name="Martinez A.T."/>
            <person name="Yadav J."/>
            <person name="Master E."/>
            <person name="Magnuson J.K."/>
            <person name="James T."/>
            <person name="Yaver D."/>
            <person name="Berka R."/>
            <person name="Labutti K."/>
            <person name="Lipzen A."/>
            <person name="Aerts A."/>
            <person name="Barry K."/>
            <person name="Henrissat B."/>
            <person name="Blanchette R."/>
            <person name="Grigoriev I."/>
            <person name="Cullen D."/>
        </authorList>
    </citation>
    <scope>NUCLEOTIDE SEQUENCE [LARGE SCALE GENOMIC DNA]</scope>
    <source>
        <strain evidence="10 11">MAD-698-R-SB12</strain>
    </source>
</reference>
<feature type="region of interest" description="C-terminal hotdog fold" evidence="5">
    <location>
        <begin position="1451"/>
        <end position="1600"/>
    </location>
</feature>
<dbReference type="SUPFAM" id="SSF47336">
    <property type="entry name" value="ACP-like"/>
    <property type="match status" value="1"/>
</dbReference>
<dbReference type="PANTHER" id="PTHR43775">
    <property type="entry name" value="FATTY ACID SYNTHASE"/>
    <property type="match status" value="1"/>
</dbReference>
<feature type="region of interest" description="Disordered" evidence="6">
    <location>
        <begin position="1609"/>
        <end position="1639"/>
    </location>
</feature>
<feature type="domain" description="Carrier" evidence="7">
    <location>
        <begin position="1641"/>
        <end position="1715"/>
    </location>
</feature>
<protein>
    <submittedName>
        <fullName evidence="10">Uncharacterized protein</fullName>
    </submittedName>
</protein>
<dbReference type="Gene3D" id="3.30.70.3290">
    <property type="match status" value="1"/>
</dbReference>
<dbReference type="InterPro" id="IPR016039">
    <property type="entry name" value="Thiolase-like"/>
</dbReference>
<dbReference type="SMART" id="SM00824">
    <property type="entry name" value="PKS_TE"/>
    <property type="match status" value="1"/>
</dbReference>
<keyword evidence="2" id="KW-0597">Phosphoprotein</keyword>
<organism evidence="10 11">
    <name type="scientific">Postia placenta MAD-698-R-SB12</name>
    <dbReference type="NCBI Taxonomy" id="670580"/>
    <lineage>
        <taxon>Eukaryota</taxon>
        <taxon>Fungi</taxon>
        <taxon>Dikarya</taxon>
        <taxon>Basidiomycota</taxon>
        <taxon>Agaricomycotina</taxon>
        <taxon>Agaricomycetes</taxon>
        <taxon>Polyporales</taxon>
        <taxon>Adustoporiaceae</taxon>
        <taxon>Rhodonia</taxon>
    </lineage>
</organism>
<dbReference type="InterPro" id="IPR016036">
    <property type="entry name" value="Malonyl_transacylase_ACP-bd"/>
</dbReference>
<dbReference type="InterPro" id="IPR020841">
    <property type="entry name" value="PKS_Beta-ketoAc_synthase_dom"/>
</dbReference>
<dbReference type="STRING" id="670580.A0A1X6MN39"/>
<dbReference type="Gene3D" id="1.10.1200.10">
    <property type="entry name" value="ACP-like"/>
    <property type="match status" value="1"/>
</dbReference>
<keyword evidence="11" id="KW-1185">Reference proteome</keyword>
<feature type="domain" description="Ketosynthase family 3 (KS3)" evidence="8">
    <location>
        <begin position="389"/>
        <end position="815"/>
    </location>
</feature>
<dbReference type="PROSITE" id="PS50075">
    <property type="entry name" value="CARRIER"/>
    <property type="match status" value="1"/>
</dbReference>
<dbReference type="GeneID" id="36331959"/>
<evidence type="ECO:0000256" key="4">
    <source>
        <dbReference type="ARBA" id="ARBA00023026"/>
    </source>
</evidence>
<evidence type="ECO:0000259" key="7">
    <source>
        <dbReference type="PROSITE" id="PS50075"/>
    </source>
</evidence>
<evidence type="ECO:0000313" key="10">
    <source>
        <dbReference type="EMBL" id="OSX57770.1"/>
    </source>
</evidence>
<evidence type="ECO:0000256" key="5">
    <source>
        <dbReference type="PROSITE-ProRule" id="PRU01363"/>
    </source>
</evidence>
<dbReference type="GO" id="GO:0044550">
    <property type="term" value="P:secondary metabolite biosynthetic process"/>
    <property type="evidence" value="ECO:0007669"/>
    <property type="project" value="UniProtKB-ARBA"/>
</dbReference>
<proteinExistence type="predicted"/>
<evidence type="ECO:0000256" key="1">
    <source>
        <dbReference type="ARBA" id="ARBA00022450"/>
    </source>
</evidence>
<dbReference type="InterPro" id="IPR029058">
    <property type="entry name" value="AB_hydrolase_fold"/>
</dbReference>
<dbReference type="Proteomes" id="UP000194127">
    <property type="component" value="Unassembled WGS sequence"/>
</dbReference>
<accession>A0A1X6MN39</accession>
<dbReference type="RefSeq" id="XP_024334564.1">
    <property type="nucleotide sequence ID" value="XM_024487010.1"/>
</dbReference>
<dbReference type="SUPFAM" id="SSF53474">
    <property type="entry name" value="alpha/beta-Hydrolases"/>
    <property type="match status" value="1"/>
</dbReference>
<evidence type="ECO:0000256" key="6">
    <source>
        <dbReference type="SAM" id="MobiDB-lite"/>
    </source>
</evidence>
<dbReference type="SMART" id="SM00827">
    <property type="entry name" value="PKS_AT"/>
    <property type="match status" value="1"/>
</dbReference>
<dbReference type="InterPro" id="IPR001031">
    <property type="entry name" value="Thioesterase"/>
</dbReference>
<dbReference type="Pfam" id="PF02801">
    <property type="entry name" value="Ketoacyl-synt_C"/>
    <property type="match status" value="1"/>
</dbReference>
<dbReference type="InterPro" id="IPR009081">
    <property type="entry name" value="PP-bd_ACP"/>
</dbReference>
<dbReference type="Pfam" id="PF00975">
    <property type="entry name" value="Thioesterase"/>
    <property type="match status" value="1"/>
</dbReference>